<reference evidence="2 3" key="1">
    <citation type="submission" date="2023-02" db="EMBL/GenBank/DDBJ databases">
        <title>Genome sequence of Mucilaginibacter jinjuensis strain KACC 16571.</title>
        <authorList>
            <person name="Kim S."/>
            <person name="Heo J."/>
            <person name="Kwon S.-W."/>
        </authorList>
    </citation>
    <scope>NUCLEOTIDE SEQUENCE [LARGE SCALE GENOMIC DNA]</scope>
    <source>
        <strain evidence="2 3">KACC 16571</strain>
    </source>
</reference>
<dbReference type="Proteomes" id="UP001216139">
    <property type="component" value="Chromosome"/>
</dbReference>
<gene>
    <name evidence="2" type="ORF">PQO05_23745</name>
</gene>
<feature type="domain" description="Restriction endonuclease type IV Mrr" evidence="1">
    <location>
        <begin position="41"/>
        <end position="121"/>
    </location>
</feature>
<evidence type="ECO:0000259" key="1">
    <source>
        <dbReference type="Pfam" id="PF04471"/>
    </source>
</evidence>
<proteinExistence type="predicted"/>
<dbReference type="EMBL" id="CP117167">
    <property type="protein sequence ID" value="WCT11748.1"/>
    <property type="molecule type" value="Genomic_DNA"/>
</dbReference>
<keyword evidence="2" id="KW-0378">Hydrolase</keyword>
<accession>A0ABY7T659</accession>
<keyword evidence="3" id="KW-1185">Reference proteome</keyword>
<dbReference type="EC" id="3.1.21.-" evidence="2"/>
<dbReference type="Pfam" id="PF04471">
    <property type="entry name" value="Mrr_cat"/>
    <property type="match status" value="1"/>
</dbReference>
<evidence type="ECO:0000313" key="3">
    <source>
        <dbReference type="Proteomes" id="UP001216139"/>
    </source>
</evidence>
<dbReference type="InterPro" id="IPR011335">
    <property type="entry name" value="Restrct_endonuc-II-like"/>
</dbReference>
<dbReference type="SUPFAM" id="SSF52980">
    <property type="entry name" value="Restriction endonuclease-like"/>
    <property type="match status" value="1"/>
</dbReference>
<dbReference type="RefSeq" id="WP_273629937.1">
    <property type="nucleotide sequence ID" value="NZ_CP117167.1"/>
</dbReference>
<dbReference type="GO" id="GO:0004519">
    <property type="term" value="F:endonuclease activity"/>
    <property type="evidence" value="ECO:0007669"/>
    <property type="project" value="UniProtKB-KW"/>
</dbReference>
<dbReference type="GO" id="GO:0016787">
    <property type="term" value="F:hydrolase activity"/>
    <property type="evidence" value="ECO:0007669"/>
    <property type="project" value="UniProtKB-KW"/>
</dbReference>
<keyword evidence="2" id="KW-0540">Nuclease</keyword>
<keyword evidence="2" id="KW-0255">Endonuclease</keyword>
<evidence type="ECO:0000313" key="2">
    <source>
        <dbReference type="EMBL" id="WCT11748.1"/>
    </source>
</evidence>
<organism evidence="2 3">
    <name type="scientific">Mucilaginibacter jinjuensis</name>
    <dbReference type="NCBI Taxonomy" id="1176721"/>
    <lineage>
        <taxon>Bacteria</taxon>
        <taxon>Pseudomonadati</taxon>
        <taxon>Bacteroidota</taxon>
        <taxon>Sphingobacteriia</taxon>
        <taxon>Sphingobacteriales</taxon>
        <taxon>Sphingobacteriaceae</taxon>
        <taxon>Mucilaginibacter</taxon>
    </lineage>
</organism>
<sequence length="253" mass="29669">MLNIENKGREFEEYVHYIYDFLLNIDTDQTEEIIVTKNAKIRKSNYTHEFDIYYEFKKAGITHRVAIECKNTNVPINKGRVQEFESKLRDLNNIIGAIISLSGFQDGAKMFADEKGIITLLASDLPNFMQLISIRLTNVFLPNPKQRGEPFYILMEIDQYNNLTGSYEIIERNHKNFIFLFLSKKHAEKYLSHKKIEDLQPRALKQESYDHVILMATRLKAMFSIIILPGDTETNFIGFDISPEDLKKEYYYI</sequence>
<dbReference type="InterPro" id="IPR007560">
    <property type="entry name" value="Restrct_endonuc_IV_Mrr"/>
</dbReference>
<name>A0ABY7T659_9SPHI</name>
<protein>
    <submittedName>
        <fullName evidence="2">Restriction endonuclease</fullName>
        <ecNumber evidence="2">3.1.21.-</ecNumber>
    </submittedName>
</protein>